<dbReference type="Gene3D" id="1.10.2000.10">
    <property type="entry name" value="Frizzled cysteine-rich domain"/>
    <property type="match status" value="1"/>
</dbReference>
<evidence type="ECO:0000256" key="2">
    <source>
        <dbReference type="SAM" id="SignalP"/>
    </source>
</evidence>
<dbReference type="AlphaFoldDB" id="D2VS48"/>
<dbReference type="OMA" id="LMNWDNA"/>
<gene>
    <name evidence="4" type="ORF">NAEGRDRAFT_71811</name>
</gene>
<dbReference type="VEuPathDB" id="AmoebaDB:NAEGRDRAFT_71811"/>
<dbReference type="Proteomes" id="UP000006671">
    <property type="component" value="Unassembled WGS sequence"/>
</dbReference>
<dbReference type="SUPFAM" id="SSF63501">
    <property type="entry name" value="Frizzled cysteine-rich domain"/>
    <property type="match status" value="1"/>
</dbReference>
<organism evidence="5">
    <name type="scientific">Naegleria gruberi</name>
    <name type="common">Amoeba</name>
    <dbReference type="NCBI Taxonomy" id="5762"/>
    <lineage>
        <taxon>Eukaryota</taxon>
        <taxon>Discoba</taxon>
        <taxon>Heterolobosea</taxon>
        <taxon>Tetramitia</taxon>
        <taxon>Eutetramitia</taxon>
        <taxon>Vahlkampfiidae</taxon>
        <taxon>Naegleria</taxon>
    </lineage>
</organism>
<evidence type="ECO:0000256" key="1">
    <source>
        <dbReference type="ARBA" id="ARBA00023157"/>
    </source>
</evidence>
<feature type="domain" description="FZ" evidence="3">
    <location>
        <begin position="47"/>
        <end position="186"/>
    </location>
</feature>
<dbReference type="KEGG" id="ngr:NAEGRDRAFT_71811"/>
<protein>
    <submittedName>
        <fullName evidence="4">Predicted protein</fullName>
    </submittedName>
</protein>
<feature type="chain" id="PRO_5003038782" evidence="2">
    <location>
        <begin position="29"/>
        <end position="186"/>
    </location>
</feature>
<name>D2VS48_NAEGR</name>
<dbReference type="InterPro" id="IPR020067">
    <property type="entry name" value="Frizzled_dom"/>
</dbReference>
<keyword evidence="2" id="KW-0732">Signal</keyword>
<accession>D2VS48</accession>
<keyword evidence="1" id="KW-1015">Disulfide bond</keyword>
<dbReference type="RefSeq" id="XP_002673107.1">
    <property type="nucleotide sequence ID" value="XM_002673061.1"/>
</dbReference>
<proteinExistence type="predicted"/>
<dbReference type="PROSITE" id="PS50038">
    <property type="entry name" value="FZ"/>
    <property type="match status" value="1"/>
</dbReference>
<dbReference type="InterPro" id="IPR036790">
    <property type="entry name" value="Frizzled_dom_sf"/>
</dbReference>
<dbReference type="GeneID" id="8854794"/>
<dbReference type="OrthoDB" id="10256750at2759"/>
<feature type="signal peptide" evidence="2">
    <location>
        <begin position="1"/>
        <end position="28"/>
    </location>
</feature>
<evidence type="ECO:0000313" key="4">
    <source>
        <dbReference type="EMBL" id="EFC40363.1"/>
    </source>
</evidence>
<dbReference type="InParanoid" id="D2VS48"/>
<evidence type="ECO:0000313" key="5">
    <source>
        <dbReference type="Proteomes" id="UP000006671"/>
    </source>
</evidence>
<reference evidence="4 5" key="1">
    <citation type="journal article" date="2010" name="Cell">
        <title>The genome of Naegleria gruberi illuminates early eukaryotic versatility.</title>
        <authorList>
            <person name="Fritz-Laylin L.K."/>
            <person name="Prochnik S.E."/>
            <person name="Ginger M.L."/>
            <person name="Dacks J.B."/>
            <person name="Carpenter M.L."/>
            <person name="Field M.C."/>
            <person name="Kuo A."/>
            <person name="Paredez A."/>
            <person name="Chapman J."/>
            <person name="Pham J."/>
            <person name="Shu S."/>
            <person name="Neupane R."/>
            <person name="Cipriano M."/>
            <person name="Mancuso J."/>
            <person name="Tu H."/>
            <person name="Salamov A."/>
            <person name="Lindquist E."/>
            <person name="Shapiro H."/>
            <person name="Lucas S."/>
            <person name="Grigoriev I.V."/>
            <person name="Cande W.Z."/>
            <person name="Fulton C."/>
            <person name="Rokhsar D.S."/>
            <person name="Dawson S.C."/>
        </authorList>
    </citation>
    <scope>NUCLEOTIDE SEQUENCE [LARGE SCALE GENOMIC DNA]</scope>
    <source>
        <strain evidence="4 5">NEG-M</strain>
    </source>
</reference>
<dbReference type="EMBL" id="GG738893">
    <property type="protein sequence ID" value="EFC40363.1"/>
    <property type="molecule type" value="Genomic_DNA"/>
</dbReference>
<evidence type="ECO:0000259" key="3">
    <source>
        <dbReference type="PROSITE" id="PS50038"/>
    </source>
</evidence>
<keyword evidence="5" id="KW-1185">Reference proteome</keyword>
<sequence length="186" mass="21038">MRQIASSRIFVIMMMILCLFFMIGSSHSLSDRIRNSLSRSFAIGSASSAKTCELIDSEINQQSLNFCHDRVNYLTTIPEWNKTTETEAVGARNADKVAALYYNLMNWDNANGQTPSKQCQELVHSIVCHAVFPLCVQKTNYIRNLYPCEDKCQVAMKTCNTTSNEALGKDIEMFCIDSKTCNDYKN</sequence>